<organism evidence="3 4">
    <name type="scientific">Orrella daihaiensis</name>
    <dbReference type="NCBI Taxonomy" id="2782176"/>
    <lineage>
        <taxon>Bacteria</taxon>
        <taxon>Pseudomonadati</taxon>
        <taxon>Pseudomonadota</taxon>
        <taxon>Betaproteobacteria</taxon>
        <taxon>Burkholderiales</taxon>
        <taxon>Alcaligenaceae</taxon>
        <taxon>Orrella</taxon>
    </lineage>
</organism>
<dbReference type="InterPro" id="IPR050275">
    <property type="entry name" value="PGM_Phosphatase"/>
</dbReference>
<dbReference type="RefSeq" id="WP_243478243.1">
    <property type="nucleotide sequence ID" value="NZ_CP063982.1"/>
</dbReference>
<dbReference type="Gene3D" id="3.40.50.1240">
    <property type="entry name" value="Phosphoglycerate mutase-like"/>
    <property type="match status" value="1"/>
</dbReference>
<protein>
    <submittedName>
        <fullName evidence="3">Histidine phosphatase family protein</fullName>
    </submittedName>
</protein>
<dbReference type="PANTHER" id="PTHR48100:SF1">
    <property type="entry name" value="HISTIDINE PHOSPHATASE FAMILY PROTEIN-RELATED"/>
    <property type="match status" value="1"/>
</dbReference>
<dbReference type="Pfam" id="PF00300">
    <property type="entry name" value="His_Phos_1"/>
    <property type="match status" value="1"/>
</dbReference>
<evidence type="ECO:0000313" key="4">
    <source>
        <dbReference type="Proteomes" id="UP000831607"/>
    </source>
</evidence>
<dbReference type="PROSITE" id="PS00175">
    <property type="entry name" value="PG_MUTASE"/>
    <property type="match status" value="1"/>
</dbReference>
<dbReference type="InterPro" id="IPR001345">
    <property type="entry name" value="PG/BPGM_mutase_AS"/>
</dbReference>
<evidence type="ECO:0000256" key="1">
    <source>
        <dbReference type="ARBA" id="ARBA00023152"/>
    </source>
</evidence>
<name>A0ABY4AJ03_9BURK</name>
<sequence length="219" mass="24685">MSTEFLIVRHGETPWNVERRIQGWRDIDLNDNGRKQAAQLAQRLSQPDTPHAPLHAVYSSDLSRARSTAQPVAERLNLPLGLIQGVRERNYGILEGVPFDQMQQRYPDIAKIWQSRDPDGVIPEGETLREFHARVTEALEALAANHPQQRVLVVTHGGAMDILWRIASGEPIQTPRKVIMLNASINRILIKSDADGFKWSLLDWGDVSHLQKPADDLVS</sequence>
<dbReference type="SUPFAM" id="SSF53254">
    <property type="entry name" value="Phosphoglycerate mutase-like"/>
    <property type="match status" value="1"/>
</dbReference>
<evidence type="ECO:0000256" key="2">
    <source>
        <dbReference type="ARBA" id="ARBA00023235"/>
    </source>
</evidence>
<dbReference type="CDD" id="cd07067">
    <property type="entry name" value="HP_PGM_like"/>
    <property type="match status" value="1"/>
</dbReference>
<dbReference type="Proteomes" id="UP000831607">
    <property type="component" value="Chromosome"/>
</dbReference>
<dbReference type="InterPro" id="IPR029033">
    <property type="entry name" value="His_PPase_superfam"/>
</dbReference>
<reference evidence="3 4" key="1">
    <citation type="submission" date="2020-11" db="EMBL/GenBank/DDBJ databases">
        <title>Algicoccus daihaiensis sp.nov., isolated from Daihai Lake in Inner Mongolia.</title>
        <authorList>
            <person name="Kai J."/>
        </authorList>
    </citation>
    <scope>NUCLEOTIDE SEQUENCE [LARGE SCALE GENOMIC DNA]</scope>
    <source>
        <strain evidence="4">f23</strain>
    </source>
</reference>
<keyword evidence="1" id="KW-0324">Glycolysis</keyword>
<evidence type="ECO:0000313" key="3">
    <source>
        <dbReference type="EMBL" id="UOD49923.1"/>
    </source>
</evidence>
<dbReference type="EMBL" id="CP063982">
    <property type="protein sequence ID" value="UOD49923.1"/>
    <property type="molecule type" value="Genomic_DNA"/>
</dbReference>
<keyword evidence="2" id="KW-0413">Isomerase</keyword>
<dbReference type="SMART" id="SM00855">
    <property type="entry name" value="PGAM"/>
    <property type="match status" value="1"/>
</dbReference>
<gene>
    <name evidence="3" type="ORF">DHf2319_10815</name>
</gene>
<dbReference type="InterPro" id="IPR013078">
    <property type="entry name" value="His_Pase_superF_clade-1"/>
</dbReference>
<proteinExistence type="predicted"/>
<dbReference type="PANTHER" id="PTHR48100">
    <property type="entry name" value="BROAD-SPECIFICITY PHOSPHATASE YOR283W-RELATED"/>
    <property type="match status" value="1"/>
</dbReference>
<accession>A0ABY4AJ03</accession>
<keyword evidence="4" id="KW-1185">Reference proteome</keyword>